<accession>A0ABD6EPS3</accession>
<evidence type="ECO:0000256" key="1">
    <source>
        <dbReference type="SAM" id="MobiDB-lite"/>
    </source>
</evidence>
<proteinExistence type="predicted"/>
<dbReference type="AlphaFoldDB" id="A0ABD6EPS3"/>
<gene>
    <name evidence="2" type="ORF">AB6A40_007886</name>
</gene>
<feature type="compositionally biased region" description="Basic and acidic residues" evidence="1">
    <location>
        <begin position="8"/>
        <end position="22"/>
    </location>
</feature>
<evidence type="ECO:0000313" key="3">
    <source>
        <dbReference type="Proteomes" id="UP001608902"/>
    </source>
</evidence>
<sequence>MTDPNLDDSAREDPLQNTDQKRVFRGYSDKWADNSLKSGGRMYNPEFARTSLQDVLVRGIDRYASAEQNRHLIIPMVQDRVSQRGVINRDQLAMKYNSWNSPNIFVAPYNQLSR</sequence>
<feature type="region of interest" description="Disordered" evidence="1">
    <location>
        <begin position="1"/>
        <end position="22"/>
    </location>
</feature>
<organism evidence="2 3">
    <name type="scientific">Gnathostoma spinigerum</name>
    <dbReference type="NCBI Taxonomy" id="75299"/>
    <lineage>
        <taxon>Eukaryota</taxon>
        <taxon>Metazoa</taxon>
        <taxon>Ecdysozoa</taxon>
        <taxon>Nematoda</taxon>
        <taxon>Chromadorea</taxon>
        <taxon>Rhabditida</taxon>
        <taxon>Spirurina</taxon>
        <taxon>Gnathostomatomorpha</taxon>
        <taxon>Gnathostomatoidea</taxon>
        <taxon>Gnathostomatidae</taxon>
        <taxon>Gnathostoma</taxon>
    </lineage>
</organism>
<name>A0ABD6EPS3_9BILA</name>
<reference evidence="2 3" key="1">
    <citation type="submission" date="2024-08" db="EMBL/GenBank/DDBJ databases">
        <title>Gnathostoma spinigerum genome.</title>
        <authorList>
            <person name="Gonzalez-Bertolin B."/>
            <person name="Monzon S."/>
            <person name="Zaballos A."/>
            <person name="Jimenez P."/>
            <person name="Dekumyoy P."/>
            <person name="Varona S."/>
            <person name="Cuesta I."/>
            <person name="Sumanam S."/>
            <person name="Adisakwattana P."/>
            <person name="Gasser R.B."/>
            <person name="Hernandez-Gonzalez A."/>
            <person name="Young N.D."/>
            <person name="Perteguer M.J."/>
        </authorList>
    </citation>
    <scope>NUCLEOTIDE SEQUENCE [LARGE SCALE GENOMIC DNA]</scope>
    <source>
        <strain evidence="2">AL3</strain>
        <tissue evidence="2">Liver</tissue>
    </source>
</reference>
<keyword evidence="3" id="KW-1185">Reference proteome</keyword>
<evidence type="ECO:0000313" key="2">
    <source>
        <dbReference type="EMBL" id="MFH4981177.1"/>
    </source>
</evidence>
<dbReference type="EMBL" id="JBGFUD010006736">
    <property type="protein sequence ID" value="MFH4981177.1"/>
    <property type="molecule type" value="Genomic_DNA"/>
</dbReference>
<protein>
    <submittedName>
        <fullName evidence="2">Uncharacterized protein</fullName>
    </submittedName>
</protein>
<comment type="caution">
    <text evidence="2">The sequence shown here is derived from an EMBL/GenBank/DDBJ whole genome shotgun (WGS) entry which is preliminary data.</text>
</comment>
<dbReference type="Proteomes" id="UP001608902">
    <property type="component" value="Unassembled WGS sequence"/>
</dbReference>